<name>A0ABV3PWG0_9HYPH</name>
<dbReference type="InterPro" id="IPR018966">
    <property type="entry name" value="VTC_domain"/>
</dbReference>
<organism evidence="2 3">
    <name type="scientific">Labrys neptuniae</name>
    <dbReference type="NCBI Taxonomy" id="376174"/>
    <lineage>
        <taxon>Bacteria</taxon>
        <taxon>Pseudomonadati</taxon>
        <taxon>Pseudomonadota</taxon>
        <taxon>Alphaproteobacteria</taxon>
        <taxon>Hyphomicrobiales</taxon>
        <taxon>Xanthobacteraceae</taxon>
        <taxon>Labrys</taxon>
    </lineage>
</organism>
<comment type="caution">
    <text evidence="2">The sequence shown here is derived from an EMBL/GenBank/DDBJ whole genome shotgun (WGS) entry which is preliminary data.</text>
</comment>
<evidence type="ECO:0000259" key="1">
    <source>
        <dbReference type="Pfam" id="PF09359"/>
    </source>
</evidence>
<keyword evidence="3" id="KW-1185">Reference proteome</keyword>
<reference evidence="2 3" key="1">
    <citation type="submission" date="2024-07" db="EMBL/GenBank/DDBJ databases">
        <title>Description of Labrys sedimenti sp. nov., isolated from a diclofenac-degrading enrichment culture.</title>
        <authorList>
            <person name="Tancsics A."/>
            <person name="Csepanyi A."/>
        </authorList>
    </citation>
    <scope>NUCLEOTIDE SEQUENCE [LARGE SCALE GENOMIC DNA]</scope>
    <source>
        <strain evidence="2 3">LMG 23578</strain>
    </source>
</reference>
<feature type="domain" description="VTC" evidence="1">
    <location>
        <begin position="62"/>
        <end position="269"/>
    </location>
</feature>
<accession>A0ABV3PWG0</accession>
<gene>
    <name evidence="2" type="ORF">ABXS05_29665</name>
</gene>
<protein>
    <submittedName>
        <fullName evidence="2">Polyphosphate polymerase domain-containing protein</fullName>
    </submittedName>
</protein>
<sequence>MFTRERGFPMGGSIGQDAAAQADIQPLFSFPAPRTIVPRWLVEPYRPIGLEQLDAKADMLDRRDNKYVVRADMLHQAIGELIQQFDILEIDGKRNFTYDTCYFDDAERSAYFDHHKGRRIRCKVRMRKYVDADLCFVEVKLKHMRGMTIKERLQCPVEMYGTMDDEARQFVASSYRDLYRREFTRELQPTLAMRYQRVTLVAKRGGERVTIDTGIVFAGTSGSQTIDGDLILVEVKSGNANGIADKILRRLHQHPTNTCSKYCVAMAALNEVSKSNKFLGALRRLGVVPTSSGAWLAKPSQPVKTASLEHRHPATC</sequence>
<dbReference type="EMBL" id="JBFNQD010000017">
    <property type="protein sequence ID" value="MEW9309756.1"/>
    <property type="molecule type" value="Genomic_DNA"/>
</dbReference>
<dbReference type="Pfam" id="PF09359">
    <property type="entry name" value="VTC"/>
    <property type="match status" value="1"/>
</dbReference>
<dbReference type="Gene3D" id="3.20.100.30">
    <property type="entry name" value="VTC, catalytic tunnel domain"/>
    <property type="match status" value="1"/>
</dbReference>
<proteinExistence type="predicted"/>
<dbReference type="CDD" id="cd07750">
    <property type="entry name" value="PolyPPase_VTC_like"/>
    <property type="match status" value="1"/>
</dbReference>
<evidence type="ECO:0000313" key="3">
    <source>
        <dbReference type="Proteomes" id="UP001555786"/>
    </source>
</evidence>
<evidence type="ECO:0000313" key="2">
    <source>
        <dbReference type="EMBL" id="MEW9309756.1"/>
    </source>
</evidence>
<dbReference type="InterPro" id="IPR042267">
    <property type="entry name" value="VTC_sf"/>
</dbReference>
<dbReference type="RefSeq" id="WP_367626362.1">
    <property type="nucleotide sequence ID" value="NZ_JBFNQD010000017.1"/>
</dbReference>
<dbReference type="Proteomes" id="UP001555786">
    <property type="component" value="Unassembled WGS sequence"/>
</dbReference>